<gene>
    <name evidence="7" type="ORF">HMPREF9087_1908</name>
</gene>
<comment type="similarity">
    <text evidence="1 5">Belongs to the glycosyl hydrolase 1 family.</text>
</comment>
<name>F0EKK2_ENTCA</name>
<dbReference type="GO" id="GO:0016052">
    <property type="term" value="P:carbohydrate catabolic process"/>
    <property type="evidence" value="ECO:0007669"/>
    <property type="project" value="TreeGrafter"/>
</dbReference>
<accession>F0EKK2</accession>
<dbReference type="Gene3D" id="3.20.20.80">
    <property type="entry name" value="Glycosidases"/>
    <property type="match status" value="1"/>
</dbReference>
<evidence type="ECO:0000256" key="6">
    <source>
        <dbReference type="RuleBase" id="RU004468"/>
    </source>
</evidence>
<dbReference type="PROSITE" id="PS00653">
    <property type="entry name" value="GLYCOSYL_HYDROL_F1_2"/>
    <property type="match status" value="1"/>
</dbReference>
<dbReference type="PANTHER" id="PTHR10353:SF122">
    <property type="entry name" value="6-PHOSPHO-BETA-GLUCOSIDASE ASCB-RELATED"/>
    <property type="match status" value="1"/>
</dbReference>
<evidence type="ECO:0000313" key="8">
    <source>
        <dbReference type="Proteomes" id="UP000004835"/>
    </source>
</evidence>
<dbReference type="InterPro" id="IPR033132">
    <property type="entry name" value="GH_1_N_CS"/>
</dbReference>
<sequence length="475" mass="54781">MNKEGTNMAKFPETFLWGGAIAANQAEGAYNEDGKGFSIQDFLSNGVTRPLDPELNPQNLKLEGIDFYHRYREDIQMFAEMGFQVLRFSIAWTRIFPNGNEEKPNEAGLQFYEEVIDCCLSHGIEPLITLSHYETPYFLTKSYDGWRNRALVDYFDRFCRTVFTRYQGKVKYWLTFNEINALWNFPLMGAGVMTQKDCLSKQDLFQIAHHELVASAQAVKTAHEIDPQMQVGNMVLGIYNYPMTSNPKDTLAVLEADKNLNYFMDVQARGYYPDWIKREWQRYNATIEMEPNDLELLKNTVDFISFSYYMSRCVSATPEKYQQGKGNMTNVLKNPYLDETEWGWEIDPDGLRILLNRFSHLYQLPLFIVENGLGAVDQLIEIDGELTVVDDYRINYLNDHLSAVAKAIDDGVNVLGYTMWGCIDLVSASTAEMKKRYGFIYVDRNDDGTGSLKRYRKKSFDWYREVIVTNGGTIG</sequence>
<comment type="caution">
    <text evidence="7">The sequence shown here is derived from an EMBL/GenBank/DDBJ whole genome shotgun (WGS) entry which is preliminary data.</text>
</comment>
<dbReference type="FunFam" id="3.20.20.80:FF:000004">
    <property type="entry name" value="Beta-glucosidase 6-phospho-beta-glucosidase"/>
    <property type="match status" value="1"/>
</dbReference>
<dbReference type="PROSITE" id="PS00572">
    <property type="entry name" value="GLYCOSYL_HYDROL_F1_1"/>
    <property type="match status" value="1"/>
</dbReference>
<dbReference type="Pfam" id="PF00232">
    <property type="entry name" value="Glyco_hydro_1"/>
    <property type="match status" value="1"/>
</dbReference>
<keyword evidence="2 6" id="KW-0378">Hydrolase</keyword>
<evidence type="ECO:0000256" key="3">
    <source>
        <dbReference type="ARBA" id="ARBA00023295"/>
    </source>
</evidence>
<protein>
    <submittedName>
        <fullName evidence="7">Glycosyl hydrolase, family 1</fullName>
    </submittedName>
</protein>
<dbReference type="SUPFAM" id="SSF51445">
    <property type="entry name" value="(Trans)glycosidases"/>
    <property type="match status" value="1"/>
</dbReference>
<proteinExistence type="inferred from homology"/>
<feature type="active site" description="Nucleophile" evidence="4">
    <location>
        <position position="370"/>
    </location>
</feature>
<dbReference type="AlphaFoldDB" id="F0EKK2"/>
<dbReference type="PANTHER" id="PTHR10353">
    <property type="entry name" value="GLYCOSYL HYDROLASE"/>
    <property type="match status" value="1"/>
</dbReference>
<dbReference type="PRINTS" id="PR00131">
    <property type="entry name" value="GLHYDRLASE1"/>
</dbReference>
<keyword evidence="3 6" id="KW-0326">Glycosidase</keyword>
<dbReference type="GO" id="GO:0005829">
    <property type="term" value="C:cytosol"/>
    <property type="evidence" value="ECO:0007669"/>
    <property type="project" value="TreeGrafter"/>
</dbReference>
<dbReference type="InterPro" id="IPR001360">
    <property type="entry name" value="Glyco_hydro_1"/>
</dbReference>
<dbReference type="GO" id="GO:0008422">
    <property type="term" value="F:beta-glucosidase activity"/>
    <property type="evidence" value="ECO:0007669"/>
    <property type="project" value="TreeGrafter"/>
</dbReference>
<evidence type="ECO:0000256" key="5">
    <source>
        <dbReference type="RuleBase" id="RU003690"/>
    </source>
</evidence>
<evidence type="ECO:0000256" key="4">
    <source>
        <dbReference type="PROSITE-ProRule" id="PRU10055"/>
    </source>
</evidence>
<organism evidence="7 8">
    <name type="scientific">Enterococcus casseliflavus ATCC 12755</name>
    <dbReference type="NCBI Taxonomy" id="888066"/>
    <lineage>
        <taxon>Bacteria</taxon>
        <taxon>Bacillati</taxon>
        <taxon>Bacillota</taxon>
        <taxon>Bacilli</taxon>
        <taxon>Lactobacillales</taxon>
        <taxon>Enterococcaceae</taxon>
        <taxon>Enterococcus</taxon>
    </lineage>
</organism>
<evidence type="ECO:0000256" key="2">
    <source>
        <dbReference type="ARBA" id="ARBA00022801"/>
    </source>
</evidence>
<dbReference type="HOGENOM" id="CLU_001859_0_2_9"/>
<dbReference type="InterPro" id="IPR017853">
    <property type="entry name" value="GH"/>
</dbReference>
<reference evidence="7 8" key="1">
    <citation type="submission" date="2011-01" db="EMBL/GenBank/DDBJ databases">
        <authorList>
            <person name="Muzny D."/>
            <person name="Qin X."/>
            <person name="Deng J."/>
            <person name="Jiang H."/>
            <person name="Liu Y."/>
            <person name="Qu J."/>
            <person name="Song X.-Z."/>
            <person name="Zhang L."/>
            <person name="Thornton R."/>
            <person name="Coyle M."/>
            <person name="Francisco L."/>
            <person name="Jackson L."/>
            <person name="Javaid M."/>
            <person name="Korchina V."/>
            <person name="Kovar C."/>
            <person name="Mata R."/>
            <person name="Mathew T."/>
            <person name="Ngo R."/>
            <person name="Nguyen L."/>
            <person name="Nguyen N."/>
            <person name="Okwuonu G."/>
            <person name="Ongeri F."/>
            <person name="Pham C."/>
            <person name="Simmons D."/>
            <person name="Wilczek-Boney K."/>
            <person name="Hale W."/>
            <person name="Jakkamsetti A."/>
            <person name="Pham P."/>
            <person name="Ruth R."/>
            <person name="San Lucas F."/>
            <person name="Warren J."/>
            <person name="Zhang J."/>
            <person name="Zhao Z."/>
            <person name="Zhou C."/>
            <person name="Zhu D."/>
            <person name="Lee S."/>
            <person name="Bess C."/>
            <person name="Blankenburg K."/>
            <person name="Forbes L."/>
            <person name="Fu Q."/>
            <person name="Gubbala S."/>
            <person name="Hirani K."/>
            <person name="Jayaseelan J.C."/>
            <person name="Lara F."/>
            <person name="Munidasa M."/>
            <person name="Palculict T."/>
            <person name="Patil S."/>
            <person name="Pu L.-L."/>
            <person name="Saada N."/>
            <person name="Tang L."/>
            <person name="Weissenberger G."/>
            <person name="Zhu Y."/>
            <person name="Hemphill L."/>
            <person name="Shang Y."/>
            <person name="Youmans B."/>
            <person name="Ayvaz T."/>
            <person name="Ross M."/>
            <person name="Santibanez J."/>
            <person name="Aqrawi P."/>
            <person name="Gross S."/>
            <person name="Joshi V."/>
            <person name="Fowler G."/>
            <person name="Nazareth L."/>
            <person name="Reid J."/>
            <person name="Worley K."/>
            <person name="Petrosino J."/>
            <person name="Highlander S."/>
            <person name="Gibbs R."/>
        </authorList>
    </citation>
    <scope>NUCLEOTIDE SEQUENCE [LARGE SCALE GENOMIC DNA]</scope>
    <source>
        <strain evidence="7 8">ATCC 12755</strain>
    </source>
</reference>
<evidence type="ECO:0000313" key="7">
    <source>
        <dbReference type="EMBL" id="EGC69293.1"/>
    </source>
</evidence>
<dbReference type="EMBL" id="AEWT01000016">
    <property type="protein sequence ID" value="EGC69293.1"/>
    <property type="molecule type" value="Genomic_DNA"/>
</dbReference>
<dbReference type="InterPro" id="IPR018120">
    <property type="entry name" value="Glyco_hydro_1_AS"/>
</dbReference>
<dbReference type="Proteomes" id="UP000004835">
    <property type="component" value="Unassembled WGS sequence"/>
</dbReference>
<evidence type="ECO:0000256" key="1">
    <source>
        <dbReference type="ARBA" id="ARBA00010838"/>
    </source>
</evidence>